<feature type="non-terminal residue" evidence="9">
    <location>
        <position position="1"/>
    </location>
</feature>
<dbReference type="EMBL" id="QGMK01003679">
    <property type="protein sequence ID" value="TVY51926.1"/>
    <property type="molecule type" value="Genomic_DNA"/>
</dbReference>
<keyword evidence="10" id="KW-1185">Reference proteome</keyword>
<dbReference type="Proteomes" id="UP000469558">
    <property type="component" value="Unassembled WGS sequence"/>
</dbReference>
<feature type="compositionally biased region" description="Polar residues" evidence="6">
    <location>
        <begin position="44"/>
        <end position="63"/>
    </location>
</feature>
<dbReference type="OrthoDB" id="5599753at2759"/>
<keyword evidence="7" id="KW-1133">Transmembrane helix</keyword>
<evidence type="ECO:0000256" key="1">
    <source>
        <dbReference type="ARBA" id="ARBA00004170"/>
    </source>
</evidence>
<evidence type="ECO:0000313" key="9">
    <source>
        <dbReference type="EMBL" id="TVY51926.1"/>
    </source>
</evidence>
<keyword evidence="5 7" id="KW-0472">Membrane</keyword>
<dbReference type="InterPro" id="IPR037519">
    <property type="entry name" value="LITAF_fam"/>
</dbReference>
<feature type="domain" description="LITAF" evidence="8">
    <location>
        <begin position="61"/>
        <end position="143"/>
    </location>
</feature>
<evidence type="ECO:0000256" key="7">
    <source>
        <dbReference type="SAM" id="Phobius"/>
    </source>
</evidence>
<feature type="transmembrane region" description="Helical" evidence="7">
    <location>
        <begin position="102"/>
        <end position="120"/>
    </location>
</feature>
<dbReference type="GO" id="GO:0008270">
    <property type="term" value="F:zinc ion binding"/>
    <property type="evidence" value="ECO:0007669"/>
    <property type="project" value="TreeGrafter"/>
</dbReference>
<sequence>GQPQVVYVQSPVQSPQPGFNPNISPIQQGVPQTQYFDPKGFPQATAQQVPHPQQHSGPGVRTYQNATPLASLGRSPAPVDCPTCGNRAMTRITHIVGGYTHAWAAGLCLLTGFFCFLPYLMDGFKNIDHNCGSCGVLLATWHKNGGVEVHQHA</sequence>
<name>A0A8T9BQ15_9HELO</name>
<organism evidence="9 10">
    <name type="scientific">Lachnellula suecica</name>
    <dbReference type="NCBI Taxonomy" id="602035"/>
    <lineage>
        <taxon>Eukaryota</taxon>
        <taxon>Fungi</taxon>
        <taxon>Dikarya</taxon>
        <taxon>Ascomycota</taxon>
        <taxon>Pezizomycotina</taxon>
        <taxon>Leotiomycetes</taxon>
        <taxon>Helotiales</taxon>
        <taxon>Lachnaceae</taxon>
        <taxon>Lachnellula</taxon>
    </lineage>
</organism>
<feature type="region of interest" description="Disordered" evidence="6">
    <location>
        <begin position="39"/>
        <end position="63"/>
    </location>
</feature>
<keyword evidence="7" id="KW-0812">Transmembrane</keyword>
<evidence type="ECO:0000256" key="3">
    <source>
        <dbReference type="ARBA" id="ARBA00022723"/>
    </source>
</evidence>
<dbReference type="InterPro" id="IPR006629">
    <property type="entry name" value="LITAF"/>
</dbReference>
<keyword evidence="4" id="KW-0862">Zinc</keyword>
<accession>A0A8T9BQ15</accession>
<keyword evidence="3" id="KW-0479">Metal-binding</keyword>
<evidence type="ECO:0000256" key="2">
    <source>
        <dbReference type="ARBA" id="ARBA00005975"/>
    </source>
</evidence>
<proteinExistence type="inferred from homology"/>
<gene>
    <name evidence="9" type="primary">Litaf</name>
    <name evidence="9" type="ORF">LSUE1_G010188</name>
</gene>
<dbReference type="PROSITE" id="PS51837">
    <property type="entry name" value="LITAF"/>
    <property type="match status" value="1"/>
</dbReference>
<evidence type="ECO:0000256" key="6">
    <source>
        <dbReference type="SAM" id="MobiDB-lite"/>
    </source>
</evidence>
<reference evidence="9 10" key="1">
    <citation type="submission" date="2018-05" db="EMBL/GenBank/DDBJ databases">
        <title>Genome sequencing and assembly of the regulated plant pathogen Lachnellula willkommii and related sister species for the development of diagnostic species identification markers.</title>
        <authorList>
            <person name="Giroux E."/>
            <person name="Bilodeau G."/>
        </authorList>
    </citation>
    <scope>NUCLEOTIDE SEQUENCE [LARGE SCALE GENOMIC DNA]</scope>
    <source>
        <strain evidence="9 10">CBS 268.59</strain>
    </source>
</reference>
<comment type="subcellular location">
    <subcellularLocation>
        <location evidence="1">Membrane</location>
        <topology evidence="1">Peripheral membrane protein</topology>
    </subcellularLocation>
</comment>
<dbReference type="Pfam" id="PF10601">
    <property type="entry name" value="zf-LITAF-like"/>
    <property type="match status" value="1"/>
</dbReference>
<dbReference type="SMART" id="SM00714">
    <property type="entry name" value="LITAF"/>
    <property type="match status" value="1"/>
</dbReference>
<protein>
    <submittedName>
        <fullName evidence="9">Lipopolysaccharide-induced tumor necrosis factor-alpha factor-like protein</fullName>
    </submittedName>
</protein>
<evidence type="ECO:0000256" key="4">
    <source>
        <dbReference type="ARBA" id="ARBA00022833"/>
    </source>
</evidence>
<dbReference type="AlphaFoldDB" id="A0A8T9BQ15"/>
<comment type="caution">
    <text evidence="9">The sequence shown here is derived from an EMBL/GenBank/DDBJ whole genome shotgun (WGS) entry which is preliminary data.</text>
</comment>
<dbReference type="PANTHER" id="PTHR23292:SF6">
    <property type="entry name" value="FI16602P1-RELATED"/>
    <property type="match status" value="1"/>
</dbReference>
<evidence type="ECO:0000313" key="10">
    <source>
        <dbReference type="Proteomes" id="UP000469558"/>
    </source>
</evidence>
<dbReference type="GO" id="GO:0016020">
    <property type="term" value="C:membrane"/>
    <property type="evidence" value="ECO:0007669"/>
    <property type="project" value="UniProtKB-SubCell"/>
</dbReference>
<evidence type="ECO:0000256" key="5">
    <source>
        <dbReference type="ARBA" id="ARBA00023136"/>
    </source>
</evidence>
<dbReference type="PANTHER" id="PTHR23292">
    <property type="entry name" value="LIPOPOLYSACCHARIDE-INDUCED TUMOR NECROSIS FACTOR-ALPHA FACTOR"/>
    <property type="match status" value="1"/>
</dbReference>
<evidence type="ECO:0000259" key="8">
    <source>
        <dbReference type="PROSITE" id="PS51837"/>
    </source>
</evidence>
<comment type="similarity">
    <text evidence="2">Belongs to the CDIP1/LITAF family.</text>
</comment>